<proteinExistence type="predicted"/>
<dbReference type="EMBL" id="CAVMJV010000005">
    <property type="protein sequence ID" value="CAK5030523.1"/>
    <property type="molecule type" value="Genomic_DNA"/>
</dbReference>
<protein>
    <submittedName>
        <fullName evidence="1">Uncharacterized protein</fullName>
    </submittedName>
</protein>
<evidence type="ECO:0000313" key="1">
    <source>
        <dbReference type="EMBL" id="CAK5030523.1"/>
    </source>
</evidence>
<comment type="caution">
    <text evidence="1">The sequence shown here is derived from an EMBL/GenBank/DDBJ whole genome shotgun (WGS) entry which is preliminary data.</text>
</comment>
<dbReference type="Proteomes" id="UP001497535">
    <property type="component" value="Unassembled WGS sequence"/>
</dbReference>
<name>A0ACB0Y4I9_MELEN</name>
<organism evidence="1 2">
    <name type="scientific">Meloidogyne enterolobii</name>
    <name type="common">Root-knot nematode worm</name>
    <name type="synonym">Meloidogyne mayaguensis</name>
    <dbReference type="NCBI Taxonomy" id="390850"/>
    <lineage>
        <taxon>Eukaryota</taxon>
        <taxon>Metazoa</taxon>
        <taxon>Ecdysozoa</taxon>
        <taxon>Nematoda</taxon>
        <taxon>Chromadorea</taxon>
        <taxon>Rhabditida</taxon>
        <taxon>Tylenchina</taxon>
        <taxon>Tylenchomorpha</taxon>
        <taxon>Tylenchoidea</taxon>
        <taxon>Meloidogynidae</taxon>
        <taxon>Meloidogyninae</taxon>
        <taxon>Meloidogyne</taxon>
    </lineage>
</organism>
<reference evidence="1" key="1">
    <citation type="submission" date="2023-11" db="EMBL/GenBank/DDBJ databases">
        <authorList>
            <person name="Poullet M."/>
        </authorList>
    </citation>
    <scope>NUCLEOTIDE SEQUENCE</scope>
    <source>
        <strain evidence="1">E1834</strain>
    </source>
</reference>
<gene>
    <name evidence="1" type="ORF">MENTE1834_LOCUS7238</name>
</gene>
<sequence>MKPFAIWKDDKIQEYNKRFMDRHPIDKLSAAMWRKAEKEKDDKSKMQFIVDQIVRFKDQELYDNEYQPELTEKGYETVGEFEEWKKKKYINTFAVVETEIEYEKPDNVGKELLPGASIEDKKKARR</sequence>
<keyword evidence="2" id="KW-1185">Reference proteome</keyword>
<accession>A0ACB0Y4I9</accession>
<evidence type="ECO:0000313" key="2">
    <source>
        <dbReference type="Proteomes" id="UP001497535"/>
    </source>
</evidence>